<proteinExistence type="predicted"/>
<feature type="compositionally biased region" description="Polar residues" evidence="1">
    <location>
        <begin position="218"/>
        <end position="248"/>
    </location>
</feature>
<protein>
    <submittedName>
        <fullName evidence="3">Uncharacterized protein</fullName>
    </submittedName>
</protein>
<feature type="signal peptide" evidence="2">
    <location>
        <begin position="1"/>
        <end position="19"/>
    </location>
</feature>
<accession>A0AAD3XWA4</accession>
<feature type="chain" id="PRO_5041988825" evidence="2">
    <location>
        <begin position="20"/>
        <end position="248"/>
    </location>
</feature>
<evidence type="ECO:0000256" key="2">
    <source>
        <dbReference type="SAM" id="SignalP"/>
    </source>
</evidence>
<evidence type="ECO:0000313" key="4">
    <source>
        <dbReference type="Proteomes" id="UP001279734"/>
    </source>
</evidence>
<dbReference type="EMBL" id="BSYO01000019">
    <property type="protein sequence ID" value="GMH18526.1"/>
    <property type="molecule type" value="Genomic_DNA"/>
</dbReference>
<comment type="caution">
    <text evidence="3">The sequence shown here is derived from an EMBL/GenBank/DDBJ whole genome shotgun (WGS) entry which is preliminary data.</text>
</comment>
<keyword evidence="4" id="KW-1185">Reference proteome</keyword>
<organism evidence="3 4">
    <name type="scientific">Nepenthes gracilis</name>
    <name type="common">Slender pitcher plant</name>
    <dbReference type="NCBI Taxonomy" id="150966"/>
    <lineage>
        <taxon>Eukaryota</taxon>
        <taxon>Viridiplantae</taxon>
        <taxon>Streptophyta</taxon>
        <taxon>Embryophyta</taxon>
        <taxon>Tracheophyta</taxon>
        <taxon>Spermatophyta</taxon>
        <taxon>Magnoliopsida</taxon>
        <taxon>eudicotyledons</taxon>
        <taxon>Gunneridae</taxon>
        <taxon>Pentapetalae</taxon>
        <taxon>Caryophyllales</taxon>
        <taxon>Nepenthaceae</taxon>
        <taxon>Nepenthes</taxon>
    </lineage>
</organism>
<dbReference type="Proteomes" id="UP001279734">
    <property type="component" value="Unassembled WGS sequence"/>
</dbReference>
<evidence type="ECO:0000313" key="3">
    <source>
        <dbReference type="EMBL" id="GMH18526.1"/>
    </source>
</evidence>
<dbReference type="AlphaFoldDB" id="A0AAD3XWA4"/>
<sequence length="248" mass="25959">MDCCNGMLRLLLRLNGSCAEGCSVAAILYGLVTVELLALDDVGSCSVPQFGRCYLPLHCDCVELSAGPLWCADDGLVGANVVMFVLKSGPVSCWCTNPGLCLAGAAGLLSGLWCGAMGFQWLMMLRLLAVACRLSPVAGILEWPGNGCLFCLDSSIHVHRSLGLNLPASDSSSMPIESWASLHQYQETNDGNTAPPVTQPSNTTGLTALSISKPPRANIQQSGAASFSATAPSTESKYQQGQLLTSNS</sequence>
<feature type="compositionally biased region" description="Polar residues" evidence="1">
    <location>
        <begin position="187"/>
        <end position="210"/>
    </location>
</feature>
<reference evidence="3" key="1">
    <citation type="submission" date="2023-05" db="EMBL/GenBank/DDBJ databases">
        <title>Nepenthes gracilis genome sequencing.</title>
        <authorList>
            <person name="Fukushima K."/>
        </authorList>
    </citation>
    <scope>NUCLEOTIDE SEQUENCE</scope>
    <source>
        <strain evidence="3">SING2019-196</strain>
    </source>
</reference>
<feature type="region of interest" description="Disordered" evidence="1">
    <location>
        <begin position="187"/>
        <end position="248"/>
    </location>
</feature>
<gene>
    <name evidence="3" type="ORF">Nepgr_020367</name>
</gene>
<name>A0AAD3XWA4_NEPGR</name>
<evidence type="ECO:0000256" key="1">
    <source>
        <dbReference type="SAM" id="MobiDB-lite"/>
    </source>
</evidence>
<keyword evidence="2" id="KW-0732">Signal</keyword>